<dbReference type="Pfam" id="PF00072">
    <property type="entry name" value="Response_reg"/>
    <property type="match status" value="1"/>
</dbReference>
<name>A0A2Z4IEY4_9BACT</name>
<evidence type="ECO:0000313" key="6">
    <source>
        <dbReference type="EMBL" id="AWW29494.1"/>
    </source>
</evidence>
<dbReference type="Proteomes" id="UP000248688">
    <property type="component" value="Chromosome"/>
</dbReference>
<dbReference type="SMART" id="SM00448">
    <property type="entry name" value="REC"/>
    <property type="match status" value="1"/>
</dbReference>
<feature type="modified residue" description="4-aspartylphosphate" evidence="3">
    <location>
        <position position="62"/>
    </location>
</feature>
<dbReference type="PRINTS" id="PR00038">
    <property type="entry name" value="HTHLUXR"/>
</dbReference>
<organism evidence="6 7">
    <name type="scientific">Echinicola strongylocentroti</name>
    <dbReference type="NCBI Taxonomy" id="1795355"/>
    <lineage>
        <taxon>Bacteria</taxon>
        <taxon>Pseudomonadati</taxon>
        <taxon>Bacteroidota</taxon>
        <taxon>Cytophagia</taxon>
        <taxon>Cytophagales</taxon>
        <taxon>Cyclobacteriaceae</taxon>
        <taxon>Echinicola</taxon>
    </lineage>
</organism>
<dbReference type="AlphaFoldDB" id="A0A2Z4IEY4"/>
<feature type="domain" description="Response regulatory" evidence="5">
    <location>
        <begin position="6"/>
        <end position="127"/>
    </location>
</feature>
<sequence length="233" mass="26346">MEQKIRIALADDERLFRSALRHLLEHTENYEVVFDVGNGVELMEKLAAAKGESRFPDIILMDLKMPEMNGVEATKVITKKYPDTNVVALTTHKGKAFILNMLNLGASGYITKDSSPEAMLEVIGEVASKGFFYSNEVLQIINGDFHNRNKKNSTSEFDANFITKREKEILLLLCQQYRTQEIAEKLFLSERTVEGHRNNLLSKTNSKNVVGLIVFGLQHEIIDVSDLTDPLKD</sequence>
<dbReference type="Gene3D" id="3.40.50.2300">
    <property type="match status" value="1"/>
</dbReference>
<dbReference type="SUPFAM" id="SSF46894">
    <property type="entry name" value="C-terminal effector domain of the bipartite response regulators"/>
    <property type="match status" value="1"/>
</dbReference>
<dbReference type="RefSeq" id="WP_112782894.1">
    <property type="nucleotide sequence ID" value="NZ_CP030041.1"/>
</dbReference>
<proteinExistence type="predicted"/>
<evidence type="ECO:0000313" key="7">
    <source>
        <dbReference type="Proteomes" id="UP000248688"/>
    </source>
</evidence>
<evidence type="ECO:0000256" key="3">
    <source>
        <dbReference type="PROSITE-ProRule" id="PRU00169"/>
    </source>
</evidence>
<dbReference type="KEGG" id="est:DN752_04735"/>
<dbReference type="PANTHER" id="PTHR43214">
    <property type="entry name" value="TWO-COMPONENT RESPONSE REGULATOR"/>
    <property type="match status" value="1"/>
</dbReference>
<gene>
    <name evidence="6" type="ORF">DN752_04735</name>
</gene>
<evidence type="ECO:0000256" key="1">
    <source>
        <dbReference type="ARBA" id="ARBA00022553"/>
    </source>
</evidence>
<dbReference type="SUPFAM" id="SSF52172">
    <property type="entry name" value="CheY-like"/>
    <property type="match status" value="1"/>
</dbReference>
<evidence type="ECO:0000256" key="2">
    <source>
        <dbReference type="ARBA" id="ARBA00023125"/>
    </source>
</evidence>
<dbReference type="CDD" id="cd17535">
    <property type="entry name" value="REC_NarL-like"/>
    <property type="match status" value="1"/>
</dbReference>
<keyword evidence="2 6" id="KW-0238">DNA-binding</keyword>
<reference evidence="6 7" key="1">
    <citation type="submission" date="2018-06" db="EMBL/GenBank/DDBJ databases">
        <title>Echinicola strongylocentroti sp. nov., isolated from a sea urchin Strongylocentrotus intermedius.</title>
        <authorList>
            <person name="Bae S.S."/>
        </authorList>
    </citation>
    <scope>NUCLEOTIDE SEQUENCE [LARGE SCALE GENOMIC DNA]</scope>
    <source>
        <strain evidence="6 7">MEBiC08714</strain>
    </source>
</reference>
<dbReference type="SMART" id="SM00421">
    <property type="entry name" value="HTH_LUXR"/>
    <property type="match status" value="1"/>
</dbReference>
<dbReference type="InterPro" id="IPR058245">
    <property type="entry name" value="NreC/VraR/RcsB-like_REC"/>
</dbReference>
<dbReference type="InterPro" id="IPR016032">
    <property type="entry name" value="Sig_transdc_resp-reg_C-effctor"/>
</dbReference>
<feature type="domain" description="HTH luxR-type" evidence="4">
    <location>
        <begin position="155"/>
        <end position="220"/>
    </location>
</feature>
<dbReference type="PROSITE" id="PS50110">
    <property type="entry name" value="RESPONSE_REGULATORY"/>
    <property type="match status" value="1"/>
</dbReference>
<keyword evidence="7" id="KW-1185">Reference proteome</keyword>
<dbReference type="CDD" id="cd06170">
    <property type="entry name" value="LuxR_C_like"/>
    <property type="match status" value="1"/>
</dbReference>
<dbReference type="GO" id="GO:0000160">
    <property type="term" value="P:phosphorelay signal transduction system"/>
    <property type="evidence" value="ECO:0007669"/>
    <property type="project" value="InterPro"/>
</dbReference>
<dbReference type="OrthoDB" id="9797341at2"/>
<dbReference type="InterPro" id="IPR001789">
    <property type="entry name" value="Sig_transdc_resp-reg_receiver"/>
</dbReference>
<dbReference type="InterPro" id="IPR039420">
    <property type="entry name" value="WalR-like"/>
</dbReference>
<dbReference type="InterPro" id="IPR000792">
    <property type="entry name" value="Tscrpt_reg_LuxR_C"/>
</dbReference>
<evidence type="ECO:0000259" key="5">
    <source>
        <dbReference type="PROSITE" id="PS50110"/>
    </source>
</evidence>
<accession>A0A2Z4IEY4</accession>
<dbReference type="Pfam" id="PF00196">
    <property type="entry name" value="GerE"/>
    <property type="match status" value="1"/>
</dbReference>
<dbReference type="PANTHER" id="PTHR43214:SF43">
    <property type="entry name" value="TWO-COMPONENT RESPONSE REGULATOR"/>
    <property type="match status" value="1"/>
</dbReference>
<dbReference type="EMBL" id="CP030041">
    <property type="protein sequence ID" value="AWW29494.1"/>
    <property type="molecule type" value="Genomic_DNA"/>
</dbReference>
<keyword evidence="1 3" id="KW-0597">Phosphoprotein</keyword>
<dbReference type="GO" id="GO:0003677">
    <property type="term" value="F:DNA binding"/>
    <property type="evidence" value="ECO:0007669"/>
    <property type="project" value="UniProtKB-KW"/>
</dbReference>
<dbReference type="InterPro" id="IPR011006">
    <property type="entry name" value="CheY-like_superfamily"/>
</dbReference>
<dbReference type="GO" id="GO:0006355">
    <property type="term" value="P:regulation of DNA-templated transcription"/>
    <property type="evidence" value="ECO:0007669"/>
    <property type="project" value="InterPro"/>
</dbReference>
<dbReference type="PROSITE" id="PS50043">
    <property type="entry name" value="HTH_LUXR_2"/>
    <property type="match status" value="1"/>
</dbReference>
<protein>
    <submittedName>
        <fullName evidence="6">DNA-binding response regulator</fullName>
    </submittedName>
</protein>
<evidence type="ECO:0000259" key="4">
    <source>
        <dbReference type="PROSITE" id="PS50043"/>
    </source>
</evidence>